<dbReference type="Proteomes" id="UP000299102">
    <property type="component" value="Unassembled WGS sequence"/>
</dbReference>
<evidence type="ECO:0000313" key="2">
    <source>
        <dbReference type="Proteomes" id="UP000299102"/>
    </source>
</evidence>
<reference evidence="1 2" key="1">
    <citation type="journal article" date="2019" name="Commun. Biol.">
        <title>The bagworm genome reveals a unique fibroin gene that provides high tensile strength.</title>
        <authorList>
            <person name="Kono N."/>
            <person name="Nakamura H."/>
            <person name="Ohtoshi R."/>
            <person name="Tomita M."/>
            <person name="Numata K."/>
            <person name="Arakawa K."/>
        </authorList>
    </citation>
    <scope>NUCLEOTIDE SEQUENCE [LARGE SCALE GENOMIC DNA]</scope>
</reference>
<protein>
    <submittedName>
        <fullName evidence="1">Uncharacterized protein</fullName>
    </submittedName>
</protein>
<accession>A0A4C1X2N3</accession>
<dbReference type="EMBL" id="BGZK01000724">
    <property type="protein sequence ID" value="GBP57961.1"/>
    <property type="molecule type" value="Genomic_DNA"/>
</dbReference>
<name>A0A4C1X2N3_EUMVA</name>
<sequence length="94" mass="10133">MFALFTGGRATITKLAAEIDTIALEFCKPIINSRLACYSVAKTVRNRSTETEHSSPRFGDLDLTGGKSSGCGLAFGFPELHWGGIIDYTNIFVG</sequence>
<gene>
    <name evidence="1" type="ORF">EVAR_82598_1</name>
</gene>
<proteinExistence type="predicted"/>
<comment type="caution">
    <text evidence="1">The sequence shown here is derived from an EMBL/GenBank/DDBJ whole genome shotgun (WGS) entry which is preliminary data.</text>
</comment>
<dbReference type="AlphaFoldDB" id="A0A4C1X2N3"/>
<keyword evidence="2" id="KW-1185">Reference proteome</keyword>
<organism evidence="1 2">
    <name type="scientific">Eumeta variegata</name>
    <name type="common">Bagworm moth</name>
    <name type="synonym">Eumeta japonica</name>
    <dbReference type="NCBI Taxonomy" id="151549"/>
    <lineage>
        <taxon>Eukaryota</taxon>
        <taxon>Metazoa</taxon>
        <taxon>Ecdysozoa</taxon>
        <taxon>Arthropoda</taxon>
        <taxon>Hexapoda</taxon>
        <taxon>Insecta</taxon>
        <taxon>Pterygota</taxon>
        <taxon>Neoptera</taxon>
        <taxon>Endopterygota</taxon>
        <taxon>Lepidoptera</taxon>
        <taxon>Glossata</taxon>
        <taxon>Ditrysia</taxon>
        <taxon>Tineoidea</taxon>
        <taxon>Psychidae</taxon>
        <taxon>Oiketicinae</taxon>
        <taxon>Eumeta</taxon>
    </lineage>
</organism>
<evidence type="ECO:0000313" key="1">
    <source>
        <dbReference type="EMBL" id="GBP57961.1"/>
    </source>
</evidence>